<gene>
    <name evidence="3" type="ORF">V7x_49630</name>
</gene>
<dbReference type="EMBL" id="SJPZ01000002">
    <property type="protein sequence ID" value="TWU63223.1"/>
    <property type="molecule type" value="Genomic_DNA"/>
</dbReference>
<evidence type="ECO:0008006" key="5">
    <source>
        <dbReference type="Google" id="ProtNLM"/>
    </source>
</evidence>
<dbReference type="Proteomes" id="UP000316476">
    <property type="component" value="Unassembled WGS sequence"/>
</dbReference>
<organism evidence="3 4">
    <name type="scientific">Crateriforma conspicua</name>
    <dbReference type="NCBI Taxonomy" id="2527996"/>
    <lineage>
        <taxon>Bacteria</taxon>
        <taxon>Pseudomonadati</taxon>
        <taxon>Planctomycetota</taxon>
        <taxon>Planctomycetia</taxon>
        <taxon>Planctomycetales</taxon>
        <taxon>Planctomycetaceae</taxon>
        <taxon>Crateriforma</taxon>
    </lineage>
</organism>
<evidence type="ECO:0000256" key="1">
    <source>
        <dbReference type="SAM" id="MobiDB-lite"/>
    </source>
</evidence>
<name>A0A5C6FRW1_9PLAN</name>
<evidence type="ECO:0000313" key="3">
    <source>
        <dbReference type="EMBL" id="TWU63223.1"/>
    </source>
</evidence>
<keyword evidence="2" id="KW-1133">Transmembrane helix</keyword>
<evidence type="ECO:0000313" key="4">
    <source>
        <dbReference type="Proteomes" id="UP000316476"/>
    </source>
</evidence>
<sequence length="96" mass="10334">MADSSPQPSGPDSSGPTSKGPWIIAALVVLLLIIHQDNWFWDDDTLVLGFMPIGLLYHACISMAASATWFLATKIAWPLDDANELTGHTDQDGGTH</sequence>
<keyword evidence="2" id="KW-0812">Transmembrane</keyword>
<evidence type="ECO:0000256" key="2">
    <source>
        <dbReference type="SAM" id="Phobius"/>
    </source>
</evidence>
<reference evidence="3 4" key="1">
    <citation type="submission" date="2019-02" db="EMBL/GenBank/DDBJ databases">
        <title>Deep-cultivation of Planctomycetes and their phenomic and genomic characterization uncovers novel biology.</title>
        <authorList>
            <person name="Wiegand S."/>
            <person name="Jogler M."/>
            <person name="Boedeker C."/>
            <person name="Pinto D."/>
            <person name="Vollmers J."/>
            <person name="Rivas-Marin E."/>
            <person name="Kohn T."/>
            <person name="Peeters S.H."/>
            <person name="Heuer A."/>
            <person name="Rast P."/>
            <person name="Oberbeckmann S."/>
            <person name="Bunk B."/>
            <person name="Jeske O."/>
            <person name="Meyerdierks A."/>
            <person name="Storesund J.E."/>
            <person name="Kallscheuer N."/>
            <person name="Luecker S."/>
            <person name="Lage O.M."/>
            <person name="Pohl T."/>
            <person name="Merkel B.J."/>
            <person name="Hornburger P."/>
            <person name="Mueller R.-W."/>
            <person name="Bruemmer F."/>
            <person name="Labrenz M."/>
            <person name="Spormann A.M."/>
            <person name="Op Den Camp H."/>
            <person name="Overmann J."/>
            <person name="Amann R."/>
            <person name="Jetten M.S.M."/>
            <person name="Mascher T."/>
            <person name="Medema M.H."/>
            <person name="Devos D.P."/>
            <person name="Kaster A.-K."/>
            <person name="Ovreas L."/>
            <person name="Rohde M."/>
            <person name="Galperin M.Y."/>
            <person name="Jogler C."/>
        </authorList>
    </citation>
    <scope>NUCLEOTIDE SEQUENCE [LARGE SCALE GENOMIC DNA]</scope>
    <source>
        <strain evidence="3 4">V7</strain>
    </source>
</reference>
<keyword evidence="2" id="KW-0472">Membrane</keyword>
<feature type="transmembrane region" description="Helical" evidence="2">
    <location>
        <begin position="47"/>
        <end position="72"/>
    </location>
</feature>
<dbReference type="AlphaFoldDB" id="A0A5C6FRW1"/>
<dbReference type="Pfam" id="PF11755">
    <property type="entry name" value="DUF3311"/>
    <property type="match status" value="1"/>
</dbReference>
<dbReference type="OrthoDB" id="283209at2"/>
<feature type="transmembrane region" description="Helical" evidence="2">
    <location>
        <begin position="20"/>
        <end position="35"/>
    </location>
</feature>
<accession>A0A5C6FRW1</accession>
<dbReference type="InterPro" id="IPR021741">
    <property type="entry name" value="DUF3311"/>
</dbReference>
<protein>
    <recommendedName>
        <fullName evidence="5">DUF3311 domain-containing protein</fullName>
    </recommendedName>
</protein>
<dbReference type="RefSeq" id="WP_146415877.1">
    <property type="nucleotide sequence ID" value="NZ_SJPZ01000002.1"/>
</dbReference>
<proteinExistence type="predicted"/>
<comment type="caution">
    <text evidence="3">The sequence shown here is derived from an EMBL/GenBank/DDBJ whole genome shotgun (WGS) entry which is preliminary data.</text>
</comment>
<feature type="region of interest" description="Disordered" evidence="1">
    <location>
        <begin position="1"/>
        <end position="20"/>
    </location>
</feature>